<keyword evidence="4" id="KW-1185">Reference proteome</keyword>
<dbReference type="PANTHER" id="PTHR11177">
    <property type="entry name" value="CHITINASE"/>
    <property type="match status" value="1"/>
</dbReference>
<feature type="chain" id="PRO_5045907462" description="GH18 domain-containing protein" evidence="1">
    <location>
        <begin position="19"/>
        <end position="400"/>
    </location>
</feature>
<dbReference type="PROSITE" id="PS51910">
    <property type="entry name" value="GH18_2"/>
    <property type="match status" value="1"/>
</dbReference>
<organism evidence="3 4">
    <name type="scientific">Chilo suppressalis</name>
    <name type="common">Asiatic rice borer moth</name>
    <dbReference type="NCBI Taxonomy" id="168631"/>
    <lineage>
        <taxon>Eukaryota</taxon>
        <taxon>Metazoa</taxon>
        <taxon>Ecdysozoa</taxon>
        <taxon>Arthropoda</taxon>
        <taxon>Hexapoda</taxon>
        <taxon>Insecta</taxon>
        <taxon>Pterygota</taxon>
        <taxon>Neoptera</taxon>
        <taxon>Endopterygota</taxon>
        <taxon>Lepidoptera</taxon>
        <taxon>Glossata</taxon>
        <taxon>Ditrysia</taxon>
        <taxon>Pyraloidea</taxon>
        <taxon>Crambidae</taxon>
        <taxon>Crambinae</taxon>
        <taxon>Chilo</taxon>
    </lineage>
</organism>
<dbReference type="InterPro" id="IPR017853">
    <property type="entry name" value="GH"/>
</dbReference>
<feature type="signal peptide" evidence="1">
    <location>
        <begin position="1"/>
        <end position="18"/>
    </location>
</feature>
<dbReference type="Proteomes" id="UP001153292">
    <property type="component" value="Chromosome 23"/>
</dbReference>
<keyword evidence="1" id="KW-0732">Signal</keyword>
<evidence type="ECO:0000259" key="2">
    <source>
        <dbReference type="PROSITE" id="PS51910"/>
    </source>
</evidence>
<sequence length="400" mass="44416">MKGIFLAALLSALIAVYASEKVVICYYGTWAVNRPGLGKFGVEDVNPYLCSHIIYAFAGINSDGAVIPLDVELDFGKDNYRNFTDLKKKNPNLKPMLAVGGWNEGSAKYSEMAADPAKRQNFILSALDIILDFQFAGFDLGWEYPNRRDTVHGVDDIENFTQLVKEMREEFDKHGLILTATVSAVEAAAAQSYNVSAISTYLHYVNLMSYDMHGSWDSVTGHNAGLHKGDSDEAIPREQLLTVDVAVEYWLREGCPPEKLVLGVPFYGRTFKLQSESNTGVRAPTDGAGIGGPYTGEVGYVGYNEFCAMLRSDPSWTIRRDFLANVPYAVNGLNWVSYDDPESIRDKVEYALEKDLAGIMVWSIETDDIHNICGGGVYTLLNVISDVLYENSCHFKRQEL</sequence>
<gene>
    <name evidence="3" type="ORF">CHILSU_LOCUS6607</name>
</gene>
<evidence type="ECO:0000313" key="4">
    <source>
        <dbReference type="Proteomes" id="UP001153292"/>
    </source>
</evidence>
<dbReference type="InterPro" id="IPR029070">
    <property type="entry name" value="Chitinase_insertion_sf"/>
</dbReference>
<dbReference type="SUPFAM" id="SSF51445">
    <property type="entry name" value="(Trans)glycosidases"/>
    <property type="match status" value="1"/>
</dbReference>
<dbReference type="Pfam" id="PF00704">
    <property type="entry name" value="Glyco_hydro_18"/>
    <property type="match status" value="1"/>
</dbReference>
<dbReference type="Gene3D" id="3.10.50.10">
    <property type="match status" value="1"/>
</dbReference>
<feature type="domain" description="GH18" evidence="2">
    <location>
        <begin position="21"/>
        <end position="391"/>
    </location>
</feature>
<dbReference type="SUPFAM" id="SSF54556">
    <property type="entry name" value="Chitinase insertion domain"/>
    <property type="match status" value="1"/>
</dbReference>
<dbReference type="SMART" id="SM00636">
    <property type="entry name" value="Glyco_18"/>
    <property type="match status" value="1"/>
</dbReference>
<dbReference type="InterPro" id="IPR011583">
    <property type="entry name" value="Chitinase_II/V-like_cat"/>
</dbReference>
<dbReference type="InterPro" id="IPR050314">
    <property type="entry name" value="Glycosyl_Hydrlase_18"/>
</dbReference>
<dbReference type="InterPro" id="IPR001223">
    <property type="entry name" value="Glyco_hydro18_cat"/>
</dbReference>
<dbReference type="Gene3D" id="3.20.20.80">
    <property type="entry name" value="Glycosidases"/>
    <property type="match status" value="1"/>
</dbReference>
<protein>
    <recommendedName>
        <fullName evidence="2">GH18 domain-containing protein</fullName>
    </recommendedName>
</protein>
<proteinExistence type="predicted"/>
<evidence type="ECO:0000313" key="3">
    <source>
        <dbReference type="EMBL" id="CAH2986932.1"/>
    </source>
</evidence>
<dbReference type="CDD" id="cd02872">
    <property type="entry name" value="GH18_chitolectin_chitotriosidase"/>
    <property type="match status" value="1"/>
</dbReference>
<reference evidence="3" key="1">
    <citation type="submission" date="2021-12" db="EMBL/GenBank/DDBJ databases">
        <authorList>
            <person name="King R."/>
        </authorList>
    </citation>
    <scope>NUCLEOTIDE SEQUENCE</scope>
</reference>
<evidence type="ECO:0000256" key="1">
    <source>
        <dbReference type="SAM" id="SignalP"/>
    </source>
</evidence>
<dbReference type="PANTHER" id="PTHR11177:SF403">
    <property type="entry name" value="CHITINASE 2-RELATED"/>
    <property type="match status" value="1"/>
</dbReference>
<name>A0ABN8L8V1_CHISP</name>
<accession>A0ABN8L8V1</accession>
<dbReference type="EMBL" id="OU963916">
    <property type="protein sequence ID" value="CAH2986932.1"/>
    <property type="molecule type" value="Genomic_DNA"/>
</dbReference>